<proteinExistence type="predicted"/>
<dbReference type="GO" id="GO:0004175">
    <property type="term" value="F:endopeptidase activity"/>
    <property type="evidence" value="ECO:0007669"/>
    <property type="project" value="TreeGrafter"/>
</dbReference>
<dbReference type="Gene3D" id="3.90.226.10">
    <property type="entry name" value="2-enoyl-CoA Hydratase, Chain A, domain 1"/>
    <property type="match status" value="1"/>
</dbReference>
<evidence type="ECO:0000259" key="1">
    <source>
        <dbReference type="PROSITE" id="PS50106"/>
    </source>
</evidence>
<dbReference type="EMBL" id="JAQMWT010000523">
    <property type="protein sequence ID" value="KAJ8600404.1"/>
    <property type="molecule type" value="Genomic_DNA"/>
</dbReference>
<dbReference type="InterPro" id="IPR001478">
    <property type="entry name" value="PDZ"/>
</dbReference>
<comment type="caution">
    <text evidence="2">The sequence shown here is derived from an EMBL/GenBank/DDBJ whole genome shotgun (WGS) entry which is preliminary data.</text>
</comment>
<dbReference type="InterPro" id="IPR036034">
    <property type="entry name" value="PDZ_sf"/>
</dbReference>
<dbReference type="InterPro" id="IPR041489">
    <property type="entry name" value="PDZ_6"/>
</dbReference>
<evidence type="ECO:0000313" key="2">
    <source>
        <dbReference type="EMBL" id="KAJ8600404.1"/>
    </source>
</evidence>
<dbReference type="SUPFAM" id="SSF52096">
    <property type="entry name" value="ClpP/crotonase"/>
    <property type="match status" value="1"/>
</dbReference>
<dbReference type="Proteomes" id="UP001230188">
    <property type="component" value="Unassembled WGS sequence"/>
</dbReference>
<gene>
    <name evidence="2" type="ORF">CTAYLR_001441</name>
</gene>
<feature type="domain" description="PDZ" evidence="1">
    <location>
        <begin position="140"/>
        <end position="204"/>
    </location>
</feature>
<dbReference type="Pfam" id="PF03572">
    <property type="entry name" value="Peptidase_S41"/>
    <property type="match status" value="1"/>
</dbReference>
<dbReference type="PROSITE" id="PS50106">
    <property type="entry name" value="PDZ"/>
    <property type="match status" value="1"/>
</dbReference>
<dbReference type="Pfam" id="PF17820">
    <property type="entry name" value="PDZ_6"/>
    <property type="match status" value="1"/>
</dbReference>
<reference evidence="2" key="1">
    <citation type="submission" date="2023-01" db="EMBL/GenBank/DDBJ databases">
        <title>Metagenome sequencing of chrysophaentin producing Chrysophaeum taylorii.</title>
        <authorList>
            <person name="Davison J."/>
            <person name="Bewley C."/>
        </authorList>
    </citation>
    <scope>NUCLEOTIDE SEQUENCE</scope>
    <source>
        <strain evidence="2">NIES-1699</strain>
    </source>
</reference>
<organism evidence="2 3">
    <name type="scientific">Chrysophaeum taylorii</name>
    <dbReference type="NCBI Taxonomy" id="2483200"/>
    <lineage>
        <taxon>Eukaryota</taxon>
        <taxon>Sar</taxon>
        <taxon>Stramenopiles</taxon>
        <taxon>Ochrophyta</taxon>
        <taxon>Pelagophyceae</taxon>
        <taxon>Pelagomonadales</taxon>
        <taxon>Pelagomonadaceae</taxon>
        <taxon>Chrysophaeum</taxon>
    </lineage>
</organism>
<sequence>MLLLLLLIRLVAALDVSAKGPPRTALLKQLRRQALVVGILATATTACAAAPLSAEQRFAAEAWRETDRLFYERTFNGLDWFGERQKLVGRSYKSADEARAAVAELLSRLGDPYTRYVAPDAYERLAAATVGDAAFVAGAGVQLVDLDGPTIVDVEPGAPADAAGLRPGDVVDAVGGDSVATAADAARRLRGAEGSRVEVTARRGQSTVRASISRAIVALSSVRFTSDGALRIRSFSLETPDLVAKKLPGSGALLVDLRGNGGGSLEGGIETARLFLKSGEKIVAVLDKRGAPFEYAAIEDGPAVSFRGKTTILVDKQTASAAEVFAAALAQNGVATLVGAQTDHTYGKGVIQVAQPLGSPPGAGGAAAVTVAKYTTPDGSDINGNGIPTTRTVDRCTLADAPRQCLSS</sequence>
<dbReference type="GO" id="GO:0006508">
    <property type="term" value="P:proteolysis"/>
    <property type="evidence" value="ECO:0007669"/>
    <property type="project" value="InterPro"/>
</dbReference>
<evidence type="ECO:0000313" key="3">
    <source>
        <dbReference type="Proteomes" id="UP001230188"/>
    </source>
</evidence>
<dbReference type="SMART" id="SM00228">
    <property type="entry name" value="PDZ"/>
    <property type="match status" value="1"/>
</dbReference>
<keyword evidence="3" id="KW-1185">Reference proteome</keyword>
<dbReference type="InterPro" id="IPR005151">
    <property type="entry name" value="Tail-specific_protease"/>
</dbReference>
<protein>
    <recommendedName>
        <fullName evidence="1">PDZ domain-containing protein</fullName>
    </recommendedName>
</protein>
<dbReference type="GO" id="GO:0008236">
    <property type="term" value="F:serine-type peptidase activity"/>
    <property type="evidence" value="ECO:0007669"/>
    <property type="project" value="InterPro"/>
</dbReference>
<dbReference type="SUPFAM" id="SSF50156">
    <property type="entry name" value="PDZ domain-like"/>
    <property type="match status" value="1"/>
</dbReference>
<dbReference type="Gene3D" id="3.30.750.44">
    <property type="match status" value="1"/>
</dbReference>
<accession>A0AAD7XJF5</accession>
<name>A0AAD7XJF5_9STRA</name>
<dbReference type="PANTHER" id="PTHR32060">
    <property type="entry name" value="TAIL-SPECIFIC PROTEASE"/>
    <property type="match status" value="1"/>
</dbReference>
<dbReference type="SMART" id="SM00245">
    <property type="entry name" value="TSPc"/>
    <property type="match status" value="1"/>
</dbReference>
<dbReference type="AlphaFoldDB" id="A0AAD7XJF5"/>
<dbReference type="GO" id="GO:0007165">
    <property type="term" value="P:signal transduction"/>
    <property type="evidence" value="ECO:0007669"/>
    <property type="project" value="TreeGrafter"/>
</dbReference>
<dbReference type="InterPro" id="IPR029045">
    <property type="entry name" value="ClpP/crotonase-like_dom_sf"/>
</dbReference>
<dbReference type="PANTHER" id="PTHR32060:SF30">
    <property type="entry name" value="CARBOXY-TERMINAL PROCESSING PROTEASE CTPA"/>
    <property type="match status" value="1"/>
</dbReference>
<dbReference type="Gene3D" id="2.30.42.10">
    <property type="match status" value="1"/>
</dbReference>